<comment type="caution">
    <text evidence="1">The sequence shown here is derived from an EMBL/GenBank/DDBJ whole genome shotgun (WGS) entry which is preliminary data.</text>
</comment>
<dbReference type="Proteomes" id="UP000649826">
    <property type="component" value="Unassembled WGS sequence"/>
</dbReference>
<proteinExistence type="predicted"/>
<name>A0ABR7IMV4_9FIRM</name>
<evidence type="ECO:0000313" key="1">
    <source>
        <dbReference type="EMBL" id="MBC5781098.1"/>
    </source>
</evidence>
<protein>
    <submittedName>
        <fullName evidence="1">Uncharacterized protein</fullName>
    </submittedName>
</protein>
<dbReference type="EMBL" id="JACOQG010000048">
    <property type="protein sequence ID" value="MBC5781098.1"/>
    <property type="molecule type" value="Genomic_DNA"/>
</dbReference>
<feature type="non-terminal residue" evidence="1">
    <location>
        <position position="74"/>
    </location>
</feature>
<sequence length="74" mass="8557">MDRILMFDHNIKDIGLYTRPSTQGDELDLVEDFIEYYIHNFLKSNKTNNLAIFVEPKVASGFPDIVFASYSPKI</sequence>
<keyword evidence="2" id="KW-1185">Reference proteome</keyword>
<organism evidence="1 2">
    <name type="scientific">Blautia difficilis</name>
    <dbReference type="NCBI Taxonomy" id="2763027"/>
    <lineage>
        <taxon>Bacteria</taxon>
        <taxon>Bacillati</taxon>
        <taxon>Bacillota</taxon>
        <taxon>Clostridia</taxon>
        <taxon>Lachnospirales</taxon>
        <taxon>Lachnospiraceae</taxon>
        <taxon>Blautia</taxon>
    </lineage>
</organism>
<accession>A0ABR7IMV4</accession>
<reference evidence="1 2" key="1">
    <citation type="submission" date="2020-08" db="EMBL/GenBank/DDBJ databases">
        <title>Genome public.</title>
        <authorList>
            <person name="Liu C."/>
            <person name="Sun Q."/>
        </authorList>
    </citation>
    <scope>NUCLEOTIDE SEQUENCE [LARGE SCALE GENOMIC DNA]</scope>
    <source>
        <strain evidence="1 2">M29</strain>
    </source>
</reference>
<evidence type="ECO:0000313" key="2">
    <source>
        <dbReference type="Proteomes" id="UP000649826"/>
    </source>
</evidence>
<gene>
    <name evidence="1" type="ORF">H8Z82_15935</name>
</gene>